<dbReference type="InterPro" id="IPR050982">
    <property type="entry name" value="Auxin_biosynth/cation_transpt"/>
</dbReference>
<dbReference type="PANTHER" id="PTHR43539">
    <property type="entry name" value="FLAVIN-BINDING MONOOXYGENASE-LIKE PROTEIN (AFU_ORTHOLOGUE AFUA_4G09220)"/>
    <property type="match status" value="1"/>
</dbReference>
<protein>
    <submittedName>
        <fullName evidence="2">Putative secreted protein</fullName>
    </submittedName>
</protein>
<dbReference type="PRINTS" id="PR00368">
    <property type="entry name" value="FADPNR"/>
</dbReference>
<dbReference type="Proteomes" id="UP000011135">
    <property type="component" value="Unassembled WGS sequence"/>
</dbReference>
<organism evidence="2 3">
    <name type="scientific">Fulvivirga imtechensis AK7</name>
    <dbReference type="NCBI Taxonomy" id="1237149"/>
    <lineage>
        <taxon>Bacteria</taxon>
        <taxon>Pseudomonadati</taxon>
        <taxon>Bacteroidota</taxon>
        <taxon>Cytophagia</taxon>
        <taxon>Cytophagales</taxon>
        <taxon>Fulvivirgaceae</taxon>
        <taxon>Fulvivirga</taxon>
    </lineage>
</organism>
<keyword evidence="3" id="KW-1185">Reference proteome</keyword>
<evidence type="ECO:0000313" key="2">
    <source>
        <dbReference type="EMBL" id="ELR70218.1"/>
    </source>
</evidence>
<sequence>MTVRDYPVAIIGAGPVGMAAAAHLKERNIPFIIFESGGSVGANLLDWGHVRVFSPWKYNINKAAEKLLQEMNWQKPDEDKLPTGREIVEDYLLPLSFHPQIKPFLRLSSKVVAITRKRIDKMRTSGRENQPFIIQVNEKEKRYTYEASAVIDASGTWKNPNPLGAGGVFAEGELEHADRIRYRIPDILGKDKKRYANKHVAVVGSGHSAINTLLDLATLREEYPETRMTWILRAENLSAVYGGKEDDALEARGALGIRIEKLVNSGHLEIYTPFLIQKISAKSERLSIEGYTDDKLLQIFGVDEIIANTGARPDLSMLREVRVQVDVALESVPELAELIDPNIHSCGTVRPHGELELRQPESNFYVVGAKSYGRAPTFLMATGYEQVRSIAAWLDGDAEAAKRVELELPETGVCSTDAATGVACCGPAVVANEEENNNAGACCSPSKNDNLNMKAMEKIEKNVLETSAAEGCCGGAPTDNEEACCKLDEEKKAEGEAGCGCNSVPEKEREAKVASCC</sequence>
<dbReference type="STRING" id="1237149.C900_03903"/>
<dbReference type="GO" id="GO:0050660">
    <property type="term" value="F:flavin adenine dinucleotide binding"/>
    <property type="evidence" value="ECO:0007669"/>
    <property type="project" value="TreeGrafter"/>
</dbReference>
<reference evidence="2 3" key="1">
    <citation type="submission" date="2012-12" db="EMBL/GenBank/DDBJ databases">
        <title>Genome assembly of Fulvivirga imtechensis AK7.</title>
        <authorList>
            <person name="Nupur N."/>
            <person name="Khatri I."/>
            <person name="Kumar R."/>
            <person name="Subramanian S."/>
            <person name="Pinnaka A."/>
        </authorList>
    </citation>
    <scope>NUCLEOTIDE SEQUENCE [LARGE SCALE GENOMIC DNA]</scope>
    <source>
        <strain evidence="2 3">AK7</strain>
    </source>
</reference>
<dbReference type="EMBL" id="AMZN01000055">
    <property type="protein sequence ID" value="ELR70218.1"/>
    <property type="molecule type" value="Genomic_DNA"/>
</dbReference>
<evidence type="ECO:0000256" key="1">
    <source>
        <dbReference type="ARBA" id="ARBA00023002"/>
    </source>
</evidence>
<dbReference type="GO" id="GO:0004497">
    <property type="term" value="F:monooxygenase activity"/>
    <property type="evidence" value="ECO:0007669"/>
    <property type="project" value="TreeGrafter"/>
</dbReference>
<dbReference type="SUPFAM" id="SSF51905">
    <property type="entry name" value="FAD/NAD(P)-binding domain"/>
    <property type="match status" value="1"/>
</dbReference>
<dbReference type="eggNOG" id="COG0492">
    <property type="taxonomic scope" value="Bacteria"/>
</dbReference>
<gene>
    <name evidence="2" type="ORF">C900_03903</name>
</gene>
<dbReference type="Pfam" id="PF13738">
    <property type="entry name" value="Pyr_redox_3"/>
    <property type="match status" value="1"/>
</dbReference>
<dbReference type="PANTHER" id="PTHR43539:SF78">
    <property type="entry name" value="FLAVIN-CONTAINING MONOOXYGENASE"/>
    <property type="match status" value="1"/>
</dbReference>
<keyword evidence="1" id="KW-0560">Oxidoreductase</keyword>
<dbReference type="AlphaFoldDB" id="L8JPU3"/>
<comment type="caution">
    <text evidence="2">The sequence shown here is derived from an EMBL/GenBank/DDBJ whole genome shotgun (WGS) entry which is preliminary data.</text>
</comment>
<dbReference type="Gene3D" id="3.50.50.60">
    <property type="entry name" value="FAD/NAD(P)-binding domain"/>
    <property type="match status" value="1"/>
</dbReference>
<proteinExistence type="predicted"/>
<name>L8JPU3_9BACT</name>
<evidence type="ECO:0000313" key="3">
    <source>
        <dbReference type="Proteomes" id="UP000011135"/>
    </source>
</evidence>
<dbReference type="InterPro" id="IPR036188">
    <property type="entry name" value="FAD/NAD-bd_sf"/>
</dbReference>
<dbReference type="PATRIC" id="fig|1237149.3.peg.3665"/>
<accession>L8JPU3</accession>
<dbReference type="OrthoDB" id="9778740at2"/>
<dbReference type="RefSeq" id="WP_009581310.1">
    <property type="nucleotide sequence ID" value="NZ_AMZN01000055.1"/>
</dbReference>